<sequence length="79" mass="9144">MKKSQLDIVKEALTELGRMSDDEFITILTEVGLLDNENKKNQMNCFVFSLSKPNRKQVDGKPIWIECQSVTYNTMRMSL</sequence>
<evidence type="ECO:0000313" key="1">
    <source>
        <dbReference type="EMBL" id="SSW95271.1"/>
    </source>
</evidence>
<proteinExistence type="predicted"/>
<dbReference type="EMBL" id="UFQR01000003">
    <property type="protein sequence ID" value="SSW95271.1"/>
    <property type="molecule type" value="Genomic_DNA"/>
</dbReference>
<accession>A0A3B0LWR8</accession>
<organism evidence="1">
    <name type="scientific">Arsenophonus endosymbiont of Trialeurodes vaporariorum</name>
    <dbReference type="NCBI Taxonomy" id="235567"/>
    <lineage>
        <taxon>Bacteria</taxon>
        <taxon>Pseudomonadati</taxon>
        <taxon>Pseudomonadota</taxon>
        <taxon>Gammaproteobacteria</taxon>
        <taxon>Enterobacterales</taxon>
        <taxon>Morganellaceae</taxon>
        <taxon>Arsenophonus</taxon>
    </lineage>
</organism>
<protein>
    <submittedName>
        <fullName evidence="1">Uncharacterized protein</fullName>
    </submittedName>
</protein>
<dbReference type="AlphaFoldDB" id="A0A3B0LWR8"/>
<name>A0A3B0LWR8_9GAMM</name>
<gene>
    <name evidence="1" type="ORF">ARTV_1018</name>
</gene>
<reference evidence="1" key="1">
    <citation type="submission" date="2018-04" db="EMBL/GenBank/DDBJ databases">
        <authorList>
            <person name="Go L.Y."/>
            <person name="Mitchell J.A."/>
        </authorList>
    </citation>
    <scope>NUCLEOTIDE SEQUENCE</scope>
    <source>
        <strain evidence="1">ARTV</strain>
    </source>
</reference>